<keyword evidence="2" id="KW-1185">Reference proteome</keyword>
<gene>
    <name evidence="1" type="ORF">Vadar_019308</name>
</gene>
<reference evidence="1 2" key="1">
    <citation type="journal article" date="2021" name="Hortic Res">
        <title>High-quality reference genome and annotation aids understanding of berry development for evergreen blueberry (Vaccinium darrowii).</title>
        <authorList>
            <person name="Yu J."/>
            <person name="Hulse-Kemp A.M."/>
            <person name="Babiker E."/>
            <person name="Staton M."/>
        </authorList>
    </citation>
    <scope>NUCLEOTIDE SEQUENCE [LARGE SCALE GENOMIC DNA]</scope>
    <source>
        <strain evidence="2">cv. NJ 8807/NJ 8810</strain>
        <tissue evidence="1">Young leaf</tissue>
    </source>
</reference>
<evidence type="ECO:0000313" key="2">
    <source>
        <dbReference type="Proteomes" id="UP000828048"/>
    </source>
</evidence>
<dbReference type="Proteomes" id="UP000828048">
    <property type="component" value="Chromosome 5"/>
</dbReference>
<dbReference type="EMBL" id="CM037155">
    <property type="protein sequence ID" value="KAH7846883.1"/>
    <property type="molecule type" value="Genomic_DNA"/>
</dbReference>
<protein>
    <submittedName>
        <fullName evidence="1">Uncharacterized protein</fullName>
    </submittedName>
</protein>
<organism evidence="1 2">
    <name type="scientific">Vaccinium darrowii</name>
    <dbReference type="NCBI Taxonomy" id="229202"/>
    <lineage>
        <taxon>Eukaryota</taxon>
        <taxon>Viridiplantae</taxon>
        <taxon>Streptophyta</taxon>
        <taxon>Embryophyta</taxon>
        <taxon>Tracheophyta</taxon>
        <taxon>Spermatophyta</taxon>
        <taxon>Magnoliopsida</taxon>
        <taxon>eudicotyledons</taxon>
        <taxon>Gunneridae</taxon>
        <taxon>Pentapetalae</taxon>
        <taxon>asterids</taxon>
        <taxon>Ericales</taxon>
        <taxon>Ericaceae</taxon>
        <taxon>Vaccinioideae</taxon>
        <taxon>Vaccinieae</taxon>
        <taxon>Vaccinium</taxon>
    </lineage>
</organism>
<accession>A0ACB7Y1I3</accession>
<comment type="caution">
    <text evidence="1">The sequence shown here is derived from an EMBL/GenBank/DDBJ whole genome shotgun (WGS) entry which is preliminary data.</text>
</comment>
<evidence type="ECO:0000313" key="1">
    <source>
        <dbReference type="EMBL" id="KAH7846883.1"/>
    </source>
</evidence>
<name>A0ACB7Y1I3_9ERIC</name>
<proteinExistence type="predicted"/>
<sequence>MEVADLKRVDRIRPTIEQRNRKRKMDMNVEPTKKTGRKSKLRSSEDEEPAVSPQLKDTTQTRDTQVMESKEMVAKPAKKRPTASERKRNMPVAPTKKEGKTRKGGNTEVEEVEEPVVTRSSTLTQKQNPILTGMTEETVAKAAKKRPTASERKRNMPVAPTKKEGKTRKGGIAEGAEPVVTRSSTLTQKQNPILTGMTEVDIPVDHSAVEAGDRILHTKSQRKRDMELEQPTTRGKKSKVVRTEGQQEPGVARNSSLDTSLQIPVDLQVDPPLETSTQAHNQGGTYRRRINPTQGYGQAERRSEGDAPIGPQVQDVTPPEILVRRHTTLAEVEELVDNQGEEPLETQTHSRTPGRNHRRCSSPTVPSVEPDPPIGPNERSLLKSFDNHVAASIWKGEERGLLKLHCHSKIVKKWVVCERVKDRIRSSGLLPLCEGLTYMYSNRVLVSAFVERWHPETNSFHFQFGEMGITLDDVGQLTALPVTGMAVHEEENLSRDENLSLIQSTLGVSRVEAKEALQGGGIPFDWLRNGFNDVVTETCPDWWVDCCARAYLLYVLGSTIFVDKTGGKVSVCYLGLLADLDKVGSYAFGAAALAYLHRQLGHASRSGVRQMSGYITLLEAWILEHFPFLQQGRSDPHYMEEMPRARRWLPRKEVNTETTILYRQLLDDLLVDQVIFDPYKERRAVVPEIALYTGPIRCMGIVEPYLPDRVLRQFGFVQLVPGPPIGPKRGSKRGSVSAEYIVVYTWTDALWENWKYHVVPDDKRVVVKQGVPWESAPNYLDWFRTVSHVRVAPHRGVGQQGGGLAQRHETALDLVQRALACATTSSNDHHRTLVQLEKILRGDMENDAQG</sequence>